<comment type="catalytic activity">
    <reaction evidence="1">
        <text>[protein]-peptidylproline (omega=180) = [protein]-peptidylproline (omega=0)</text>
        <dbReference type="Rhea" id="RHEA:16237"/>
        <dbReference type="Rhea" id="RHEA-COMP:10747"/>
        <dbReference type="Rhea" id="RHEA-COMP:10748"/>
        <dbReference type="ChEBI" id="CHEBI:83833"/>
        <dbReference type="ChEBI" id="CHEBI:83834"/>
        <dbReference type="EC" id="5.2.1.8"/>
    </reaction>
</comment>
<evidence type="ECO:0000256" key="1">
    <source>
        <dbReference type="ARBA" id="ARBA00000971"/>
    </source>
</evidence>
<dbReference type="STRING" id="105231.A0A1Y1ILJ4"/>
<dbReference type="OrthoDB" id="10264753at2759"/>
<evidence type="ECO:0000256" key="8">
    <source>
        <dbReference type="PROSITE-ProRule" id="PRU00221"/>
    </source>
</evidence>
<evidence type="ECO:0000313" key="12">
    <source>
        <dbReference type="Proteomes" id="UP000054558"/>
    </source>
</evidence>
<dbReference type="SMART" id="SM00320">
    <property type="entry name" value="WD40"/>
    <property type="match status" value="4"/>
</dbReference>
<evidence type="ECO:0000256" key="5">
    <source>
        <dbReference type="ARBA" id="ARBA00022737"/>
    </source>
</evidence>
<dbReference type="PANTHER" id="PTHR45625:SF4">
    <property type="entry name" value="PEPTIDYLPROLYL ISOMERASE DOMAIN AND WD REPEAT-CONTAINING PROTEIN 1"/>
    <property type="match status" value="1"/>
</dbReference>
<dbReference type="CDD" id="cd01927">
    <property type="entry name" value="cyclophilin_WD40"/>
    <property type="match status" value="1"/>
</dbReference>
<dbReference type="InterPro" id="IPR002130">
    <property type="entry name" value="Cyclophilin-type_PPIase_dom"/>
</dbReference>
<comment type="similarity">
    <text evidence="2">Belongs to the cyclophilin-type PPIase family.</text>
</comment>
<evidence type="ECO:0000313" key="11">
    <source>
        <dbReference type="EMBL" id="GAQ88978.1"/>
    </source>
</evidence>
<sequence>MGAPEDQSQPDDGPRKRPLDAIEEEGEEVEEEEEMVGPALPQPKKRKKQLEFEKVYLDAIPSAEMYEKSYMHRDIVTVVAVSPADFFITGSADGHLKFWKKKPMGIEFAKHFRAHLGPVTGLVVSPDGLLAATISTDKSAKIFDVVSFDMMAMLRLPYTPSAVEWVFKKGEAQARLAVADADLAQVHIYDARSGSNDPIKSMKVHSSPVQVMRYNVARHVVISADTKGLLEYWSPDTGDLPSSSVSFRYKTDTDLYALAKAKTTASSLEISPDGRQFVTTSPDKRIRVFRFETGKLRRSYDESREAAAELQRGDAELFKLDPIDFGRRLAIEKEIETSPEAVPPNAVFDESSNFVLYPTLLGIKVVNLQTNRCVRIIGKVENTERFLRVALFQGGEKKGSKAYRANLSANSQNPAPITITAPDGTVTTAPDPNLLGRDVTLLCCAFKKHRLYLFTKREPEEADDVSKGRDVFNEKPPAEELLALTDSGRAAAGQLSTGVTVHTNYGDLHLRLYPEECPRTVENFVTHCKNGYFDNLIFHRVIKGFMVQTGDPLGDGTGGQSIWGGEFEDEFHKSLRHDRPFTVSMANAGPNTNGSQWFITTVATPWLDNKHTVFGRVVKGADVVQAIEKVKVDKNDKPFEDVKIISTTLE</sequence>
<dbReference type="InterPro" id="IPR015943">
    <property type="entry name" value="WD40/YVTN_repeat-like_dom_sf"/>
</dbReference>
<dbReference type="OMA" id="GMVEYWR"/>
<protein>
    <recommendedName>
        <fullName evidence="3">peptidylprolyl isomerase</fullName>
        <ecNumber evidence="3">5.2.1.8</ecNumber>
    </recommendedName>
</protein>
<dbReference type="EC" id="5.2.1.8" evidence="3"/>
<evidence type="ECO:0000256" key="3">
    <source>
        <dbReference type="ARBA" id="ARBA00013194"/>
    </source>
</evidence>
<dbReference type="EMBL" id="DF237424">
    <property type="protein sequence ID" value="GAQ88978.1"/>
    <property type="molecule type" value="Genomic_DNA"/>
</dbReference>
<dbReference type="GO" id="GO:0006457">
    <property type="term" value="P:protein folding"/>
    <property type="evidence" value="ECO:0000318"/>
    <property type="project" value="GO_Central"/>
</dbReference>
<evidence type="ECO:0000256" key="2">
    <source>
        <dbReference type="ARBA" id="ARBA00007365"/>
    </source>
</evidence>
<dbReference type="PROSITE" id="PS50072">
    <property type="entry name" value="CSA_PPIASE_2"/>
    <property type="match status" value="1"/>
</dbReference>
<dbReference type="Pfam" id="PF00400">
    <property type="entry name" value="WD40"/>
    <property type="match status" value="3"/>
</dbReference>
<keyword evidence="7" id="KW-0413">Isomerase</keyword>
<dbReference type="Pfam" id="PF00160">
    <property type="entry name" value="Pro_isomerase"/>
    <property type="match status" value="1"/>
</dbReference>
<dbReference type="SUPFAM" id="SSF50891">
    <property type="entry name" value="Cyclophilin-like"/>
    <property type="match status" value="1"/>
</dbReference>
<keyword evidence="6" id="KW-0697">Rotamase</keyword>
<dbReference type="InterPro" id="IPR001680">
    <property type="entry name" value="WD40_rpt"/>
</dbReference>
<feature type="compositionally biased region" description="Acidic residues" evidence="9">
    <location>
        <begin position="21"/>
        <end position="35"/>
    </location>
</feature>
<feature type="repeat" description="WD" evidence="8">
    <location>
        <begin position="69"/>
        <end position="100"/>
    </location>
</feature>
<dbReference type="FunFam" id="2.130.10.10:FF:000450">
    <property type="entry name" value="Peptidylprolyl isomerase domain and WD-repeat protein 1"/>
    <property type="match status" value="1"/>
</dbReference>
<evidence type="ECO:0000256" key="7">
    <source>
        <dbReference type="ARBA" id="ARBA00023235"/>
    </source>
</evidence>
<proteinExistence type="inferred from homology"/>
<evidence type="ECO:0000256" key="4">
    <source>
        <dbReference type="ARBA" id="ARBA00022574"/>
    </source>
</evidence>
<dbReference type="AlphaFoldDB" id="A0A1Y1ILJ4"/>
<reference evidence="11 12" key="1">
    <citation type="journal article" date="2014" name="Nat. Commun.">
        <title>Klebsormidium flaccidum genome reveals primary factors for plant terrestrial adaptation.</title>
        <authorList>
            <person name="Hori K."/>
            <person name="Maruyama F."/>
            <person name="Fujisawa T."/>
            <person name="Togashi T."/>
            <person name="Yamamoto N."/>
            <person name="Seo M."/>
            <person name="Sato S."/>
            <person name="Yamada T."/>
            <person name="Mori H."/>
            <person name="Tajima N."/>
            <person name="Moriyama T."/>
            <person name="Ikeuchi M."/>
            <person name="Watanabe M."/>
            <person name="Wada H."/>
            <person name="Kobayashi K."/>
            <person name="Saito M."/>
            <person name="Masuda T."/>
            <person name="Sasaki-Sekimoto Y."/>
            <person name="Mashiguchi K."/>
            <person name="Awai K."/>
            <person name="Shimojima M."/>
            <person name="Masuda S."/>
            <person name="Iwai M."/>
            <person name="Nobusawa T."/>
            <person name="Narise T."/>
            <person name="Kondo S."/>
            <person name="Saito H."/>
            <person name="Sato R."/>
            <person name="Murakawa M."/>
            <person name="Ihara Y."/>
            <person name="Oshima-Yamada Y."/>
            <person name="Ohtaka K."/>
            <person name="Satoh M."/>
            <person name="Sonobe K."/>
            <person name="Ishii M."/>
            <person name="Ohtani R."/>
            <person name="Kanamori-Sato M."/>
            <person name="Honoki R."/>
            <person name="Miyazaki D."/>
            <person name="Mochizuki H."/>
            <person name="Umetsu J."/>
            <person name="Higashi K."/>
            <person name="Shibata D."/>
            <person name="Kamiya Y."/>
            <person name="Sato N."/>
            <person name="Nakamura Y."/>
            <person name="Tabata S."/>
            <person name="Ida S."/>
            <person name="Kurokawa K."/>
            <person name="Ohta H."/>
        </authorList>
    </citation>
    <scope>NUCLEOTIDE SEQUENCE [LARGE SCALE GENOMIC DNA]</scope>
    <source>
        <strain evidence="11 12">NIES-2285</strain>
    </source>
</reference>
<evidence type="ECO:0000256" key="9">
    <source>
        <dbReference type="SAM" id="MobiDB-lite"/>
    </source>
</evidence>
<feature type="region of interest" description="Disordered" evidence="9">
    <location>
        <begin position="1"/>
        <end position="44"/>
    </location>
</feature>
<evidence type="ECO:0000256" key="6">
    <source>
        <dbReference type="ARBA" id="ARBA00023110"/>
    </source>
</evidence>
<dbReference type="GO" id="GO:0003755">
    <property type="term" value="F:peptidyl-prolyl cis-trans isomerase activity"/>
    <property type="evidence" value="ECO:0000318"/>
    <property type="project" value="GO_Central"/>
</dbReference>
<organism evidence="11 12">
    <name type="scientific">Klebsormidium nitens</name>
    <name type="common">Green alga</name>
    <name type="synonym">Ulothrix nitens</name>
    <dbReference type="NCBI Taxonomy" id="105231"/>
    <lineage>
        <taxon>Eukaryota</taxon>
        <taxon>Viridiplantae</taxon>
        <taxon>Streptophyta</taxon>
        <taxon>Klebsormidiophyceae</taxon>
        <taxon>Klebsormidiales</taxon>
        <taxon>Klebsormidiaceae</taxon>
        <taxon>Klebsormidium</taxon>
    </lineage>
</organism>
<dbReference type="PROSITE" id="PS50082">
    <property type="entry name" value="WD_REPEATS_2"/>
    <property type="match status" value="2"/>
</dbReference>
<keyword evidence="12" id="KW-1185">Reference proteome</keyword>
<dbReference type="InterPro" id="IPR020892">
    <property type="entry name" value="Cyclophilin-type_PPIase_CS"/>
</dbReference>
<dbReference type="InterPro" id="IPR044666">
    <property type="entry name" value="Cyclophilin_A-like"/>
</dbReference>
<name>A0A1Y1ILJ4_KLENI</name>
<feature type="domain" description="PPIase cyclophilin-type" evidence="10">
    <location>
        <begin position="502"/>
        <end position="649"/>
    </location>
</feature>
<dbReference type="SUPFAM" id="SSF50978">
    <property type="entry name" value="WD40 repeat-like"/>
    <property type="match status" value="1"/>
</dbReference>
<keyword evidence="5" id="KW-0677">Repeat</keyword>
<gene>
    <name evidence="11" type="ORF">KFL_004750070</name>
</gene>
<accession>A0A1Y1ILJ4</accession>
<dbReference type="PROSITE" id="PS00170">
    <property type="entry name" value="CSA_PPIASE_1"/>
    <property type="match status" value="1"/>
</dbReference>
<dbReference type="FunFam" id="2.40.100.10:FF:000003">
    <property type="entry name" value="Peptidylprolyl isomerase domain and WD repeat-containing 1"/>
    <property type="match status" value="1"/>
</dbReference>
<dbReference type="InterPro" id="IPR036322">
    <property type="entry name" value="WD40_repeat_dom_sf"/>
</dbReference>
<dbReference type="Gene3D" id="2.40.100.10">
    <property type="entry name" value="Cyclophilin-like"/>
    <property type="match status" value="1"/>
</dbReference>
<dbReference type="Gene3D" id="2.130.10.10">
    <property type="entry name" value="YVTN repeat-like/Quinoprotein amine dehydrogenase"/>
    <property type="match status" value="1"/>
</dbReference>
<dbReference type="InterPro" id="IPR029000">
    <property type="entry name" value="Cyclophilin-like_dom_sf"/>
</dbReference>
<dbReference type="GO" id="GO:0005634">
    <property type="term" value="C:nucleus"/>
    <property type="evidence" value="ECO:0007669"/>
    <property type="project" value="UniProtKB-ARBA"/>
</dbReference>
<keyword evidence="4 8" id="KW-0853">WD repeat</keyword>
<evidence type="ECO:0000259" key="10">
    <source>
        <dbReference type="PROSITE" id="PS50072"/>
    </source>
</evidence>
<dbReference type="Proteomes" id="UP000054558">
    <property type="component" value="Unassembled WGS sequence"/>
</dbReference>
<feature type="repeat" description="WD" evidence="8">
    <location>
        <begin position="112"/>
        <end position="153"/>
    </location>
</feature>
<dbReference type="PRINTS" id="PR00153">
    <property type="entry name" value="CSAPPISMRASE"/>
</dbReference>
<dbReference type="PANTHER" id="PTHR45625">
    <property type="entry name" value="PEPTIDYL-PROLYL CIS-TRANS ISOMERASE-RELATED"/>
    <property type="match status" value="1"/>
</dbReference>